<evidence type="ECO:0000313" key="2">
    <source>
        <dbReference type="Proteomes" id="UP000008743"/>
    </source>
</evidence>
<evidence type="ECO:0000313" key="1">
    <source>
        <dbReference type="EMBL" id="KJE90435.1"/>
    </source>
</evidence>
<dbReference type="EMBL" id="KE346361">
    <property type="protein sequence ID" value="KJE90435.1"/>
    <property type="molecule type" value="Genomic_DNA"/>
</dbReference>
<reference evidence="2" key="1">
    <citation type="submission" date="2011-02" db="EMBL/GenBank/DDBJ databases">
        <title>The Genome Sequence of Capsaspora owczarzaki ATCC 30864.</title>
        <authorList>
            <person name="Russ C."/>
            <person name="Cuomo C."/>
            <person name="Burger G."/>
            <person name="Gray M.W."/>
            <person name="Holland P.W.H."/>
            <person name="King N."/>
            <person name="Lang F.B.F."/>
            <person name="Roger A.J."/>
            <person name="Ruiz-Trillo I."/>
            <person name="Young S.K."/>
            <person name="Zeng Q."/>
            <person name="Gargeya S."/>
            <person name="Alvarado L."/>
            <person name="Berlin A."/>
            <person name="Chapman S.B."/>
            <person name="Chen Z."/>
            <person name="Freedman E."/>
            <person name="Gellesch M."/>
            <person name="Goldberg J."/>
            <person name="Griggs A."/>
            <person name="Gujja S."/>
            <person name="Heilman E."/>
            <person name="Heiman D."/>
            <person name="Howarth C."/>
            <person name="Mehta T."/>
            <person name="Neiman D."/>
            <person name="Pearson M."/>
            <person name="Roberts A."/>
            <person name="Saif S."/>
            <person name="Shea T."/>
            <person name="Shenoy N."/>
            <person name="Sisk P."/>
            <person name="Stolte C."/>
            <person name="Sykes S."/>
            <person name="White J."/>
            <person name="Yandava C."/>
            <person name="Haas B."/>
            <person name="Nusbaum C."/>
            <person name="Birren B."/>
        </authorList>
    </citation>
    <scope>NUCLEOTIDE SEQUENCE</scope>
    <source>
        <strain evidence="2">ATCC 30864</strain>
    </source>
</reference>
<gene>
    <name evidence="1" type="ORF">CAOG_009459</name>
</gene>
<sequence>MTCPRLGRRSCTAFSNPCVVGSCSHDFCNSRRRTASGEAPPLSWRTKKVFTAASLGNHRVLSMRTSQDGLGRGAVETWRTNSKSTSSQERMSKRSIIQASSFLCMCCVVVSEPSQQAGSCLPVRRKATPTRWYPSSRCTTRTYRVSE</sequence>
<dbReference type="PROSITE" id="PS51257">
    <property type="entry name" value="PROKAR_LIPOPROTEIN"/>
    <property type="match status" value="1"/>
</dbReference>
<proteinExistence type="predicted"/>
<dbReference type="AlphaFoldDB" id="A0A0D2WJW6"/>
<protein>
    <submittedName>
        <fullName evidence="1">Uncharacterized protein</fullName>
    </submittedName>
</protein>
<dbReference type="InParanoid" id="A0A0D2WJW6"/>
<keyword evidence="2" id="KW-1185">Reference proteome</keyword>
<reference evidence="1" key="2">
    <citation type="submission" date="2011-02" db="EMBL/GenBank/DDBJ databases">
        <title>The Genome Sequence of Capsaspora owczarzaki ATCC 30864.</title>
        <authorList>
            <consortium name="The Broad Institute Genome Sequencing Platform"/>
            <person name="Russ C."/>
            <person name="Cuomo C."/>
            <person name="Burger G."/>
            <person name="Gray M.W."/>
            <person name="Holland P.W.H."/>
            <person name="King N."/>
            <person name="Lang F.B.F."/>
            <person name="Roger A.J."/>
            <person name="Ruiz-Trillo I."/>
            <person name="Young S.K."/>
            <person name="Zeng Q."/>
            <person name="Gargeya S."/>
            <person name="Alvarado L."/>
            <person name="Berlin A."/>
            <person name="Chapman S.B."/>
            <person name="Chen Z."/>
            <person name="Freedman E."/>
            <person name="Gellesch M."/>
            <person name="Goldberg J."/>
            <person name="Griggs A."/>
            <person name="Gujja S."/>
            <person name="Heilman E."/>
            <person name="Heiman D."/>
            <person name="Howarth C."/>
            <person name="Mehta T."/>
            <person name="Neiman D."/>
            <person name="Pearson M."/>
            <person name="Roberts A."/>
            <person name="Saif S."/>
            <person name="Shea T."/>
            <person name="Shenoy N."/>
            <person name="Sisk P."/>
            <person name="Stolte C."/>
            <person name="Sykes S."/>
            <person name="White J."/>
            <person name="Yandava C."/>
            <person name="Haas B."/>
            <person name="Nusbaum C."/>
            <person name="Birren B."/>
        </authorList>
    </citation>
    <scope>NUCLEOTIDE SEQUENCE</scope>
    <source>
        <strain evidence="1">ATCC 30864</strain>
    </source>
</reference>
<dbReference type="EMBL" id="KE346361">
    <property type="protein sequence ID" value="KJE90434.1"/>
    <property type="molecule type" value="Genomic_DNA"/>
</dbReference>
<organism evidence="1 2">
    <name type="scientific">Capsaspora owczarzaki (strain ATCC 30864)</name>
    <dbReference type="NCBI Taxonomy" id="595528"/>
    <lineage>
        <taxon>Eukaryota</taxon>
        <taxon>Filasterea</taxon>
        <taxon>Capsaspora</taxon>
    </lineage>
</organism>
<accession>A0A0D2WJW6</accession>
<name>A0A0D2WJW6_CAPO3</name>
<dbReference type="Proteomes" id="UP000008743">
    <property type="component" value="Unassembled WGS sequence"/>
</dbReference>